<dbReference type="EMBL" id="LAQT01000002">
    <property type="protein sequence ID" value="KPC54621.1"/>
    <property type="molecule type" value="Genomic_DNA"/>
</dbReference>
<dbReference type="Gene3D" id="3.30.2300.20">
    <property type="match status" value="1"/>
</dbReference>
<name>A0A0N0GQN4_9NEIS</name>
<dbReference type="Proteomes" id="UP000037939">
    <property type="component" value="Unassembled WGS sequence"/>
</dbReference>
<evidence type="ECO:0000259" key="3">
    <source>
        <dbReference type="Pfam" id="PF21239"/>
    </source>
</evidence>
<dbReference type="Pfam" id="PF21239">
    <property type="entry name" value="RLMM_N"/>
    <property type="match status" value="1"/>
</dbReference>
<evidence type="ECO:0000313" key="5">
    <source>
        <dbReference type="Proteomes" id="UP000037939"/>
    </source>
</evidence>
<keyword evidence="5" id="KW-1185">Reference proteome</keyword>
<feature type="region of interest" description="Disordered" evidence="1">
    <location>
        <begin position="347"/>
        <end position="411"/>
    </location>
</feature>
<protein>
    <submittedName>
        <fullName evidence="4">Ribosomal RNA large subunit methyltransferase M</fullName>
        <ecNumber evidence="4">2.1.1.186</ecNumber>
    </submittedName>
</protein>
<reference evidence="4 5" key="1">
    <citation type="submission" date="2015-07" db="EMBL/GenBank/DDBJ databases">
        <title>Draft genome sequence of the Amantichitinum ursilacus IGB-41, a new chitin-degrading bacterium.</title>
        <authorList>
            <person name="Kirstahler P."/>
            <person name="Guenther M."/>
            <person name="Grumaz C."/>
            <person name="Rupp S."/>
            <person name="Zibek S."/>
            <person name="Sohn K."/>
        </authorList>
    </citation>
    <scope>NUCLEOTIDE SEQUENCE [LARGE SCALE GENOMIC DNA]</scope>
    <source>
        <strain evidence="4 5">IGB-41</strain>
    </source>
</reference>
<keyword evidence="4" id="KW-0489">Methyltransferase</keyword>
<dbReference type="PANTHER" id="PTHR37524:SF2">
    <property type="entry name" value="RIBOSOMAL RNA METHYLTRANSFERASE FTSJ DOMAIN-CONTAINING PROTEIN"/>
    <property type="match status" value="1"/>
</dbReference>
<sequence length="411" mass="45415">MRNALLFYCRAGFENDVRHEWEARTGQTGGWESAPGYVLFKPGKAGDHENPNVPRANETVFARQTIRVMADIELGEKDRLGPILDALQASGAGPFNDVWLEHPDSDEGKPLSGFCRRFGDVLGTGLTEMNLLNERAPYRLHVFFPSMTRAIIGTTDPRHSNPWPMGIARVRMPTEAPSRSTLKLSEAFMTLVPDADSLLKPGMTGVDLGAAPGGWTYQLVARGLKVFAIDNGPMKGDMAIHPHVKHLREDGFRYKPQHPVDWLVCDMIEQPARIAELISKWLANGMARHAVFNLKLPMKKRWAEIEKCFGIIEAAMDRADVHYVLTARHLYHDREEITCYLGRPKAPVSARKTTEPNTGAKARPATKAANAKPVAAKPAAAKPAAKPRVGGRSVARNTSKTGARTPRNKPR</sequence>
<dbReference type="STRING" id="857265.WG78_03580"/>
<dbReference type="EC" id="2.1.1.186" evidence="4"/>
<evidence type="ECO:0000259" key="2">
    <source>
        <dbReference type="Pfam" id="PF01728"/>
    </source>
</evidence>
<comment type="caution">
    <text evidence="4">The sequence shown here is derived from an EMBL/GenBank/DDBJ whole genome shotgun (WGS) entry which is preliminary data.</text>
</comment>
<dbReference type="PATRIC" id="fig|857265.3.peg.730"/>
<dbReference type="NCBIfam" id="NF008734">
    <property type="entry name" value="PRK11760.1"/>
    <property type="match status" value="1"/>
</dbReference>
<feature type="compositionally biased region" description="Low complexity" evidence="1">
    <location>
        <begin position="360"/>
        <end position="387"/>
    </location>
</feature>
<dbReference type="InterPro" id="IPR048646">
    <property type="entry name" value="RlmM_THUMP-like"/>
</dbReference>
<dbReference type="InterPro" id="IPR002877">
    <property type="entry name" value="RNA_MeTrfase_FtsJ_dom"/>
</dbReference>
<evidence type="ECO:0000313" key="4">
    <source>
        <dbReference type="EMBL" id="KPC54621.1"/>
    </source>
</evidence>
<dbReference type="GO" id="GO:0032259">
    <property type="term" value="P:methylation"/>
    <property type="evidence" value="ECO:0007669"/>
    <property type="project" value="UniProtKB-KW"/>
</dbReference>
<dbReference type="Pfam" id="PF01728">
    <property type="entry name" value="FtsJ"/>
    <property type="match status" value="1"/>
</dbReference>
<dbReference type="AlphaFoldDB" id="A0A0N0GQN4"/>
<proteinExistence type="predicted"/>
<keyword evidence="4" id="KW-0808">Transferase</keyword>
<dbReference type="Gene3D" id="3.30.70.2810">
    <property type="match status" value="1"/>
</dbReference>
<feature type="domain" description="Ribosomal RNA methyltransferase FtsJ" evidence="2">
    <location>
        <begin position="178"/>
        <end position="268"/>
    </location>
</feature>
<evidence type="ECO:0000256" key="1">
    <source>
        <dbReference type="SAM" id="MobiDB-lite"/>
    </source>
</evidence>
<dbReference type="RefSeq" id="WP_053936405.1">
    <property type="nucleotide sequence ID" value="NZ_LAQT01000002.1"/>
</dbReference>
<organism evidence="4 5">
    <name type="scientific">Amantichitinum ursilacus</name>
    <dbReference type="NCBI Taxonomy" id="857265"/>
    <lineage>
        <taxon>Bacteria</taxon>
        <taxon>Pseudomonadati</taxon>
        <taxon>Pseudomonadota</taxon>
        <taxon>Betaproteobacteria</taxon>
        <taxon>Neisseriales</taxon>
        <taxon>Chitinibacteraceae</taxon>
        <taxon>Amantichitinum</taxon>
    </lineage>
</organism>
<dbReference type="SUPFAM" id="SSF53335">
    <property type="entry name" value="S-adenosyl-L-methionine-dependent methyltransferases"/>
    <property type="match status" value="1"/>
</dbReference>
<dbReference type="GO" id="GO:0008168">
    <property type="term" value="F:methyltransferase activity"/>
    <property type="evidence" value="ECO:0007669"/>
    <property type="project" value="UniProtKB-KW"/>
</dbReference>
<accession>A0A0N0GQN4</accession>
<dbReference type="Gene3D" id="3.40.50.150">
    <property type="entry name" value="Vaccinia Virus protein VP39"/>
    <property type="match status" value="1"/>
</dbReference>
<dbReference type="InterPro" id="IPR029063">
    <property type="entry name" value="SAM-dependent_MTases_sf"/>
</dbReference>
<dbReference type="PANTHER" id="PTHR37524">
    <property type="entry name" value="RIBOSOMAL RNA LARGE SUBUNIT METHYLTRANSFERASE M"/>
    <property type="match status" value="1"/>
</dbReference>
<dbReference type="OrthoDB" id="154490at2"/>
<feature type="domain" description="Ribosomal RNA large subunit methyltransferase M THUMP-like" evidence="3">
    <location>
        <begin position="78"/>
        <end position="154"/>
    </location>
</feature>
<gene>
    <name evidence="4" type="primary">rlmM</name>
    <name evidence="4" type="ORF">WG78_03580</name>
</gene>